<organism evidence="2 3">
    <name type="scientific">Diploscapter pachys</name>
    <dbReference type="NCBI Taxonomy" id="2018661"/>
    <lineage>
        <taxon>Eukaryota</taxon>
        <taxon>Metazoa</taxon>
        <taxon>Ecdysozoa</taxon>
        <taxon>Nematoda</taxon>
        <taxon>Chromadorea</taxon>
        <taxon>Rhabditida</taxon>
        <taxon>Rhabditina</taxon>
        <taxon>Rhabditomorpha</taxon>
        <taxon>Rhabditoidea</taxon>
        <taxon>Rhabditidae</taxon>
        <taxon>Diploscapter</taxon>
    </lineage>
</organism>
<evidence type="ECO:0000313" key="3">
    <source>
        <dbReference type="Proteomes" id="UP000218231"/>
    </source>
</evidence>
<feature type="region of interest" description="Disordered" evidence="1">
    <location>
        <begin position="1"/>
        <end position="26"/>
    </location>
</feature>
<evidence type="ECO:0000256" key="1">
    <source>
        <dbReference type="SAM" id="MobiDB-lite"/>
    </source>
</evidence>
<dbReference type="EMBL" id="LIAE01005591">
    <property type="protein sequence ID" value="PAV93225.1"/>
    <property type="molecule type" value="Genomic_DNA"/>
</dbReference>
<accession>A0A2A2M4J1</accession>
<dbReference type="AlphaFoldDB" id="A0A2A2M4J1"/>
<feature type="region of interest" description="Disordered" evidence="1">
    <location>
        <begin position="40"/>
        <end position="62"/>
    </location>
</feature>
<proteinExistence type="predicted"/>
<gene>
    <name evidence="2" type="ORF">WR25_01304</name>
</gene>
<name>A0A2A2M4J1_9BILA</name>
<sequence length="104" mass="11583">MHQQRDALAQPQRHGMAGGMDGQYGRVAGGMQRVADGVDAQPRPHHALGKHRIGNATERQHPSCQRRLQLHVDHPVIPPAVAAVRYRSLTGRSYRLNTNRKVNL</sequence>
<protein>
    <submittedName>
        <fullName evidence="2">Uncharacterized protein</fullName>
    </submittedName>
</protein>
<comment type="caution">
    <text evidence="2">The sequence shown here is derived from an EMBL/GenBank/DDBJ whole genome shotgun (WGS) entry which is preliminary data.</text>
</comment>
<reference evidence="2 3" key="1">
    <citation type="journal article" date="2017" name="Curr. Biol.">
        <title>Genome architecture and evolution of a unichromosomal asexual nematode.</title>
        <authorList>
            <person name="Fradin H."/>
            <person name="Zegar C."/>
            <person name="Gutwein M."/>
            <person name="Lucas J."/>
            <person name="Kovtun M."/>
            <person name="Corcoran D."/>
            <person name="Baugh L.R."/>
            <person name="Kiontke K."/>
            <person name="Gunsalus K."/>
            <person name="Fitch D.H."/>
            <person name="Piano F."/>
        </authorList>
    </citation>
    <scope>NUCLEOTIDE SEQUENCE [LARGE SCALE GENOMIC DNA]</scope>
    <source>
        <strain evidence="2">PF1309</strain>
    </source>
</reference>
<evidence type="ECO:0000313" key="2">
    <source>
        <dbReference type="EMBL" id="PAV93225.1"/>
    </source>
</evidence>
<keyword evidence="3" id="KW-1185">Reference proteome</keyword>
<feature type="compositionally biased region" description="Basic residues" evidence="1">
    <location>
        <begin position="43"/>
        <end position="53"/>
    </location>
</feature>
<dbReference type="Proteomes" id="UP000218231">
    <property type="component" value="Unassembled WGS sequence"/>
</dbReference>